<proteinExistence type="inferred from homology"/>
<dbReference type="PANTHER" id="PTHR34135">
    <property type="entry name" value="LYSOZYME"/>
    <property type="match status" value="1"/>
</dbReference>
<evidence type="ECO:0000256" key="2">
    <source>
        <dbReference type="ARBA" id="ARBA00022801"/>
    </source>
</evidence>
<feature type="compositionally biased region" description="Polar residues" evidence="4">
    <location>
        <begin position="97"/>
        <end position="118"/>
    </location>
</feature>
<dbReference type="RefSeq" id="WP_272225671.1">
    <property type="nucleotide sequence ID" value="NZ_JAQONE010000003.1"/>
</dbReference>
<evidence type="ECO:0000313" key="6">
    <source>
        <dbReference type="EMBL" id="MDC2828943.1"/>
    </source>
</evidence>
<keyword evidence="2" id="KW-0378">Hydrolase</keyword>
<dbReference type="Proteomes" id="UP001220670">
    <property type="component" value="Unassembled WGS sequence"/>
</dbReference>
<dbReference type="SMART" id="SM00641">
    <property type="entry name" value="Glyco_25"/>
    <property type="match status" value="2"/>
</dbReference>
<evidence type="ECO:0000313" key="7">
    <source>
        <dbReference type="Proteomes" id="UP001220670"/>
    </source>
</evidence>
<dbReference type="Gene3D" id="2.60.40.4300">
    <property type="match status" value="1"/>
</dbReference>
<feature type="region of interest" description="Disordered" evidence="4">
    <location>
        <begin position="836"/>
        <end position="890"/>
    </location>
</feature>
<comment type="similarity">
    <text evidence="1">Belongs to the glycosyl hydrolase 25 family.</text>
</comment>
<dbReference type="PROSITE" id="PS51904">
    <property type="entry name" value="GLYCOSYL_HYDROL_F25_2"/>
    <property type="match status" value="1"/>
</dbReference>
<comment type="caution">
    <text evidence="6">The sequence shown here is derived from an EMBL/GenBank/DDBJ whole genome shotgun (WGS) entry which is preliminary data.</text>
</comment>
<feature type="compositionally biased region" description="Polar residues" evidence="4">
    <location>
        <begin position="852"/>
        <end position="864"/>
    </location>
</feature>
<protein>
    <submittedName>
        <fullName evidence="6">GH25 family lysozyme</fullName>
    </submittedName>
</protein>
<gene>
    <name evidence="6" type="ORF">PO250_01155</name>
</gene>
<feature type="compositionally biased region" description="Polar residues" evidence="4">
    <location>
        <begin position="742"/>
        <end position="751"/>
    </location>
</feature>
<reference evidence="6" key="1">
    <citation type="submission" date="2023-01" db="EMBL/GenBank/DDBJ databases">
        <title>Genome analysis of 13 Lactobacillus isolated from gut of wild boar.</title>
        <authorList>
            <person name="Papp P."/>
            <person name="Libisch B."/>
            <person name="Nagy T."/>
            <person name="Olasz F."/>
        </authorList>
    </citation>
    <scope>NUCLEOTIDE SEQUENCE</scope>
    <source>
        <strain evidence="6">F146</strain>
    </source>
</reference>
<dbReference type="InterPro" id="IPR017853">
    <property type="entry name" value="GH"/>
</dbReference>
<feature type="compositionally biased region" description="Low complexity" evidence="4">
    <location>
        <begin position="836"/>
        <end position="851"/>
    </location>
</feature>
<evidence type="ECO:0000256" key="1">
    <source>
        <dbReference type="ARBA" id="ARBA00010646"/>
    </source>
</evidence>
<dbReference type="GO" id="GO:0016998">
    <property type="term" value="P:cell wall macromolecule catabolic process"/>
    <property type="evidence" value="ECO:0007669"/>
    <property type="project" value="InterPro"/>
</dbReference>
<dbReference type="InterPro" id="IPR002053">
    <property type="entry name" value="Glyco_hydro_25"/>
</dbReference>
<evidence type="ECO:0000256" key="4">
    <source>
        <dbReference type="SAM" id="MobiDB-lite"/>
    </source>
</evidence>
<dbReference type="CDD" id="cd06415">
    <property type="entry name" value="GH25_Cpl1-like"/>
    <property type="match status" value="1"/>
</dbReference>
<keyword evidence="3" id="KW-0326">Glycosidase</keyword>
<feature type="compositionally biased region" description="Low complexity" evidence="4">
    <location>
        <begin position="756"/>
        <end position="788"/>
    </location>
</feature>
<feature type="region of interest" description="Disordered" evidence="4">
    <location>
        <begin position="29"/>
        <end position="118"/>
    </location>
</feature>
<dbReference type="Pfam" id="PF01183">
    <property type="entry name" value="Glyco_hydro_25"/>
    <property type="match status" value="1"/>
</dbReference>
<organism evidence="6 7">
    <name type="scientific">Limosilactobacillus mucosae</name>
    <name type="common">Lactobacillus mucosae</name>
    <dbReference type="NCBI Taxonomy" id="97478"/>
    <lineage>
        <taxon>Bacteria</taxon>
        <taxon>Bacillati</taxon>
        <taxon>Bacillota</taxon>
        <taxon>Bacilli</taxon>
        <taxon>Lactobacillales</taxon>
        <taxon>Lactobacillaceae</taxon>
        <taxon>Limosilactobacillus</taxon>
    </lineage>
</organism>
<sequence length="926" mass="97330">MRRKHYETLAVLGILSSAVVSNSATVHADVNSSQVEAKTDSQDTQNQSSDDEATLNFHTSTSQEQGQDSNTDTTSPDSNDSTDSNDNTVIKAPDNDNGVTDQTSNTEDNNAQESNGTDYSYSAVNSLLASSLIQSTTATTTPASDSYIPAKSYGVDVSGYQDTDLTKYAQANAKYAIVKLSEGTWYTNPNAQGQLNSANKLGMATYAYHFANFSDNATEAEKEAAFAIQQAQKVGLKTGSYLAIDWETEGNVNVVTGDTEKNTAAVMAFMKKVQQAGYLPLVYTGAYNFQDHLNVSEINKQFPNSLWVASYKTTGEIDEPDFNYFPSLQGVAIWQFTSNWKGLSVDANVNVLPLINNASTSSSSSPTTPSTVTTTYQVIDDDDNGSVVTKGSFTGKSNSSITNQAIIDNNAANLLDKYVLASPADSNLLTNNSGTITIHVNHKKETVNETHETTVKVMEDLSTPGNLSPASGISKKYTFTRTGTKDLATGKTTWGKWSSPETLRVDRYTFMITGESPNANITITNKGVLINTDAAPHKVTNTLNFVDAAGKTVKTASVSADDQNKPMDISNLIPDGYQLVDSANASLTSGENGSFFNVEIKKTSADSTDPTPISPDHPGDSHDSDSGQSDQSNPTPVTPGDSDTADKGTSGNDSTPTDPENPNNPNDSNTPIIVNTIEFIDDQGKMVGSINVKVNAAGQKIILNSDSIPAGYKLVDSTSLVLTAKDNGATIQVKVAADANTDDNSGQNTPAPITPGDSGTADKGTSDTSSSSDTQSQSNQSDTDTESQGKPSNPDNAKDTSNGATGTSSTIPSWDSVNSNGSAVIDSGMANILGSGIAGSDSDDNNNGLSSQNHSDSASSTSFAPGTAVSVESGDAAPASSDSVLPQTGNSANAQKAKTVGIMMLLTELFASMGLIQKRNKKQQIN</sequence>
<accession>A0AAJ1MAR1</accession>
<feature type="compositionally biased region" description="Polar residues" evidence="4">
    <location>
        <begin position="56"/>
        <end position="67"/>
    </location>
</feature>
<dbReference type="PANTHER" id="PTHR34135:SF2">
    <property type="entry name" value="LYSOZYME"/>
    <property type="match status" value="1"/>
</dbReference>
<feature type="signal peptide" evidence="5">
    <location>
        <begin position="1"/>
        <end position="28"/>
    </location>
</feature>
<keyword evidence="5" id="KW-0732">Signal</keyword>
<feature type="chain" id="PRO_5042576547" evidence="5">
    <location>
        <begin position="29"/>
        <end position="926"/>
    </location>
</feature>
<feature type="compositionally biased region" description="Polar residues" evidence="4">
    <location>
        <begin position="789"/>
        <end position="817"/>
    </location>
</feature>
<dbReference type="AlphaFoldDB" id="A0AAJ1MAR1"/>
<dbReference type="GO" id="GO:0016052">
    <property type="term" value="P:carbohydrate catabolic process"/>
    <property type="evidence" value="ECO:0007669"/>
    <property type="project" value="TreeGrafter"/>
</dbReference>
<feature type="region of interest" description="Disordered" evidence="4">
    <location>
        <begin position="603"/>
        <end position="671"/>
    </location>
</feature>
<dbReference type="SUPFAM" id="SSF51445">
    <property type="entry name" value="(Trans)glycosidases"/>
    <property type="match status" value="1"/>
</dbReference>
<feature type="compositionally biased region" description="Low complexity" evidence="4">
    <location>
        <begin position="68"/>
        <end position="88"/>
    </location>
</feature>
<dbReference type="Gene3D" id="3.20.20.80">
    <property type="entry name" value="Glycosidases"/>
    <property type="match status" value="1"/>
</dbReference>
<evidence type="ECO:0000256" key="5">
    <source>
        <dbReference type="SAM" id="SignalP"/>
    </source>
</evidence>
<dbReference type="EMBL" id="JAQONE010000003">
    <property type="protein sequence ID" value="MDC2828943.1"/>
    <property type="molecule type" value="Genomic_DNA"/>
</dbReference>
<evidence type="ECO:0000256" key="3">
    <source>
        <dbReference type="ARBA" id="ARBA00023295"/>
    </source>
</evidence>
<feature type="compositionally biased region" description="Polar residues" evidence="4">
    <location>
        <begin position="880"/>
        <end position="890"/>
    </location>
</feature>
<feature type="region of interest" description="Disordered" evidence="4">
    <location>
        <begin position="740"/>
        <end position="817"/>
    </location>
</feature>
<dbReference type="GO" id="GO:0009253">
    <property type="term" value="P:peptidoglycan catabolic process"/>
    <property type="evidence" value="ECO:0007669"/>
    <property type="project" value="InterPro"/>
</dbReference>
<feature type="compositionally biased region" description="Low complexity" evidence="4">
    <location>
        <begin position="652"/>
        <end position="671"/>
    </location>
</feature>
<name>A0AAJ1MAR1_LIMMU</name>
<dbReference type="GO" id="GO:0003796">
    <property type="term" value="F:lysozyme activity"/>
    <property type="evidence" value="ECO:0007669"/>
    <property type="project" value="InterPro"/>
</dbReference>
<dbReference type="InterPro" id="IPR018077">
    <property type="entry name" value="Glyco_hydro_fam25_subgr"/>
</dbReference>